<dbReference type="PANTHER" id="PTHR28254:SF1">
    <property type="entry name" value="CYTOCHROME B-C1 COMPLEX SUBUNIT 10, MITOCHONDRIAL"/>
    <property type="match status" value="1"/>
</dbReference>
<comment type="caution">
    <text evidence="3">The sequence shown here is derived from an EMBL/GenBank/DDBJ whole genome shotgun (WGS) entry which is preliminary data.</text>
</comment>
<keyword evidence="2" id="KW-1133">Transmembrane helix</keyword>
<gene>
    <name evidence="3" type="ORF">GQ43DRAFT_398716</name>
</gene>
<dbReference type="AlphaFoldDB" id="A0A9P4MNF9"/>
<feature type="compositionally biased region" description="Polar residues" evidence="1">
    <location>
        <begin position="1"/>
        <end position="10"/>
    </location>
</feature>
<proteinExistence type="predicted"/>
<dbReference type="PANTHER" id="PTHR28254">
    <property type="entry name" value="CYTOCHROME B-C1 COMPLEX SUBUNIT 10"/>
    <property type="match status" value="1"/>
</dbReference>
<feature type="region of interest" description="Disordered" evidence="1">
    <location>
        <begin position="1"/>
        <end position="23"/>
    </location>
</feature>
<evidence type="ECO:0000256" key="1">
    <source>
        <dbReference type="SAM" id="MobiDB-lite"/>
    </source>
</evidence>
<reference evidence="3" key="1">
    <citation type="journal article" date="2020" name="Stud. Mycol.">
        <title>101 Dothideomycetes genomes: a test case for predicting lifestyles and emergence of pathogens.</title>
        <authorList>
            <person name="Haridas S."/>
            <person name="Albert R."/>
            <person name="Binder M."/>
            <person name="Bloem J."/>
            <person name="Labutti K."/>
            <person name="Salamov A."/>
            <person name="Andreopoulos B."/>
            <person name="Baker S."/>
            <person name="Barry K."/>
            <person name="Bills G."/>
            <person name="Bluhm B."/>
            <person name="Cannon C."/>
            <person name="Castanera R."/>
            <person name="Culley D."/>
            <person name="Daum C."/>
            <person name="Ezra D."/>
            <person name="Gonzalez J."/>
            <person name="Henrissat B."/>
            <person name="Kuo A."/>
            <person name="Liang C."/>
            <person name="Lipzen A."/>
            <person name="Lutzoni F."/>
            <person name="Magnuson J."/>
            <person name="Mondo S."/>
            <person name="Nolan M."/>
            <person name="Ohm R."/>
            <person name="Pangilinan J."/>
            <person name="Park H.-J."/>
            <person name="Ramirez L."/>
            <person name="Alfaro M."/>
            <person name="Sun H."/>
            <person name="Tritt A."/>
            <person name="Yoshinaga Y."/>
            <person name="Zwiers L.-H."/>
            <person name="Turgeon B."/>
            <person name="Goodwin S."/>
            <person name="Spatafora J."/>
            <person name="Crous P."/>
            <person name="Grigoriev I."/>
        </authorList>
    </citation>
    <scope>NUCLEOTIDE SEQUENCE</scope>
    <source>
        <strain evidence="3">ATCC 74209</strain>
    </source>
</reference>
<dbReference type="GO" id="GO:0006122">
    <property type="term" value="P:mitochondrial electron transport, ubiquinol to cytochrome c"/>
    <property type="evidence" value="ECO:0007669"/>
    <property type="project" value="InterPro"/>
</dbReference>
<dbReference type="Pfam" id="PF09796">
    <property type="entry name" value="QCR10"/>
    <property type="match status" value="1"/>
</dbReference>
<dbReference type="OrthoDB" id="2391627at2759"/>
<keyword evidence="4" id="KW-1185">Reference proteome</keyword>
<evidence type="ECO:0000256" key="2">
    <source>
        <dbReference type="SAM" id="Phobius"/>
    </source>
</evidence>
<sequence>MVKSVSSPSRNPAAVGGGPVGTGFSGHRGLQPWTVREAYKAYQSPYGPKYKQQFNFHGITKQHAIRFGTMAGSFGAVAGIFALFFFAEVPKVRDDIMIKVPIIGEYFEKKIAPEDNPF</sequence>
<feature type="transmembrane region" description="Helical" evidence="2">
    <location>
        <begin position="67"/>
        <end position="87"/>
    </location>
</feature>
<dbReference type="Proteomes" id="UP000799536">
    <property type="component" value="Unassembled WGS sequence"/>
</dbReference>
<organism evidence="3 4">
    <name type="scientific">Delitschia confertaspora ATCC 74209</name>
    <dbReference type="NCBI Taxonomy" id="1513339"/>
    <lineage>
        <taxon>Eukaryota</taxon>
        <taxon>Fungi</taxon>
        <taxon>Dikarya</taxon>
        <taxon>Ascomycota</taxon>
        <taxon>Pezizomycotina</taxon>
        <taxon>Dothideomycetes</taxon>
        <taxon>Pleosporomycetidae</taxon>
        <taxon>Pleosporales</taxon>
        <taxon>Delitschiaceae</taxon>
        <taxon>Delitschia</taxon>
    </lineage>
</organism>
<keyword evidence="2" id="KW-0472">Membrane</keyword>
<accession>A0A9P4MNF9</accession>
<dbReference type="InterPro" id="IPR019182">
    <property type="entry name" value="Cytochrome_b-c1_su10_fun"/>
</dbReference>
<protein>
    <submittedName>
        <fullName evidence="3">Uncharacterized protein</fullName>
    </submittedName>
</protein>
<dbReference type="GO" id="GO:0005739">
    <property type="term" value="C:mitochondrion"/>
    <property type="evidence" value="ECO:0007669"/>
    <property type="project" value="GOC"/>
</dbReference>
<name>A0A9P4MNF9_9PLEO</name>
<keyword evidence="2" id="KW-0812">Transmembrane</keyword>
<dbReference type="EMBL" id="ML994075">
    <property type="protein sequence ID" value="KAF2199449.1"/>
    <property type="molecule type" value="Genomic_DNA"/>
</dbReference>
<evidence type="ECO:0000313" key="4">
    <source>
        <dbReference type="Proteomes" id="UP000799536"/>
    </source>
</evidence>
<evidence type="ECO:0000313" key="3">
    <source>
        <dbReference type="EMBL" id="KAF2199449.1"/>
    </source>
</evidence>